<keyword evidence="2" id="KW-1185">Reference proteome</keyword>
<dbReference type="RefSeq" id="WP_264325625.1">
    <property type="nucleotide sequence ID" value="NZ_JADEXQ010000045.1"/>
</dbReference>
<reference evidence="1" key="1">
    <citation type="submission" date="2020-10" db="EMBL/GenBank/DDBJ databases">
        <authorList>
            <person name="Castelo-Branco R."/>
            <person name="Eusebio N."/>
            <person name="Adriana R."/>
            <person name="Vieira A."/>
            <person name="Brugerolle De Fraissinette N."/>
            <person name="Rezende De Castro R."/>
            <person name="Schneider M.P."/>
            <person name="Vasconcelos V."/>
            <person name="Leao P.N."/>
        </authorList>
    </citation>
    <scope>NUCLEOTIDE SEQUENCE</scope>
    <source>
        <strain evidence="1">LEGE 11480</strain>
    </source>
</reference>
<dbReference type="EMBL" id="JADEXQ010000045">
    <property type="protein sequence ID" value="MBE9030796.1"/>
    <property type="molecule type" value="Genomic_DNA"/>
</dbReference>
<evidence type="ECO:0000313" key="2">
    <source>
        <dbReference type="Proteomes" id="UP000625316"/>
    </source>
</evidence>
<feature type="non-terminal residue" evidence="1">
    <location>
        <position position="81"/>
    </location>
</feature>
<protein>
    <submittedName>
        <fullName evidence="1">Uncharacterized protein</fullName>
    </submittedName>
</protein>
<evidence type="ECO:0000313" key="1">
    <source>
        <dbReference type="EMBL" id="MBE9030796.1"/>
    </source>
</evidence>
<accession>A0A928Z2V3</accession>
<proteinExistence type="predicted"/>
<comment type="caution">
    <text evidence="1">The sequence shown here is derived from an EMBL/GenBank/DDBJ whole genome shotgun (WGS) entry which is preliminary data.</text>
</comment>
<sequence>MGQVTHNIERASRAIKASIKVAHRQGLNFDQPIVLSDRGNVVIHFTPTPVIVRMSELAGSIRSGDHWFTRELVVCQHMAAQ</sequence>
<dbReference type="Proteomes" id="UP000625316">
    <property type="component" value="Unassembled WGS sequence"/>
</dbReference>
<organism evidence="1 2">
    <name type="scientific">Romeriopsis navalis LEGE 11480</name>
    <dbReference type="NCBI Taxonomy" id="2777977"/>
    <lineage>
        <taxon>Bacteria</taxon>
        <taxon>Bacillati</taxon>
        <taxon>Cyanobacteriota</taxon>
        <taxon>Cyanophyceae</taxon>
        <taxon>Leptolyngbyales</taxon>
        <taxon>Leptolyngbyaceae</taxon>
        <taxon>Romeriopsis</taxon>
        <taxon>Romeriopsis navalis</taxon>
    </lineage>
</organism>
<dbReference type="AlphaFoldDB" id="A0A928Z2V3"/>
<gene>
    <name evidence="1" type="ORF">IQ266_13750</name>
</gene>
<name>A0A928Z2V3_9CYAN</name>